<reference evidence="6" key="1">
    <citation type="journal article" date="2023" name="Plant J.">
        <title>Genome sequences and population genomics provide insights into the demographic history, inbreeding, and mutation load of two 'living fossil' tree species of Dipteronia.</title>
        <authorList>
            <person name="Feng Y."/>
            <person name="Comes H.P."/>
            <person name="Chen J."/>
            <person name="Zhu S."/>
            <person name="Lu R."/>
            <person name="Zhang X."/>
            <person name="Li P."/>
            <person name="Qiu J."/>
            <person name="Olsen K.M."/>
            <person name="Qiu Y."/>
        </authorList>
    </citation>
    <scope>NUCLEOTIDE SEQUENCE</scope>
    <source>
        <strain evidence="6">NBL</strain>
    </source>
</reference>
<evidence type="ECO:0000256" key="1">
    <source>
        <dbReference type="ARBA" id="ARBA00022490"/>
    </source>
</evidence>
<dbReference type="PANTHER" id="PTHR13937">
    <property type="entry name" value="EUKARYOTIC TRANSLATION INITATION FACTOR 3, SUBUNIT 8 EIF3S8 -RELATED"/>
    <property type="match status" value="1"/>
</dbReference>
<sequence length="231" mass="26122">MASASRFLNKGGRDTEDSCDYEDGEVDNGGAKDKRFEEMTATVDQMKNAMKINDWVSLQECFDKLNKQLEEVMRVTKSDKVPTMYIKALVMLEDFLNQSMANKEAKKMSSSNAKFDVNPGFSGQNMLAALDILTQSSNIVVDDMVEPDKNESQKGADYDGTIRVWGNLVAFVEKIDTEFFKSLQSIDPHTREYVERLRDDPMLLVLAQDYLVWSGEFKSAAKVALRQPDLL</sequence>
<evidence type="ECO:0000313" key="7">
    <source>
        <dbReference type="Proteomes" id="UP001281410"/>
    </source>
</evidence>
<evidence type="ECO:0000259" key="5">
    <source>
        <dbReference type="Pfam" id="PF05470"/>
    </source>
</evidence>
<dbReference type="Pfam" id="PF05470">
    <property type="entry name" value="eIF-3c_N"/>
    <property type="match status" value="2"/>
</dbReference>
<feature type="domain" description="Eukaryotic translation initiation factor 3 subunit C N-terminal" evidence="5">
    <location>
        <begin position="124"/>
        <end position="227"/>
    </location>
</feature>
<dbReference type="Proteomes" id="UP001281410">
    <property type="component" value="Unassembled WGS sequence"/>
</dbReference>
<feature type="region of interest" description="Disordered" evidence="4">
    <location>
        <begin position="1"/>
        <end position="32"/>
    </location>
</feature>
<accession>A0AAE0APE4</accession>
<dbReference type="GO" id="GO:0031369">
    <property type="term" value="F:translation initiation factor binding"/>
    <property type="evidence" value="ECO:0007669"/>
    <property type="project" value="InterPro"/>
</dbReference>
<evidence type="ECO:0000256" key="4">
    <source>
        <dbReference type="SAM" id="MobiDB-lite"/>
    </source>
</evidence>
<name>A0AAE0APE4_9ROSI</name>
<feature type="compositionally biased region" description="Acidic residues" evidence="4">
    <location>
        <begin position="17"/>
        <end position="26"/>
    </location>
</feature>
<feature type="domain" description="Eukaryotic translation initiation factor 3 subunit C N-terminal" evidence="5">
    <location>
        <begin position="16"/>
        <end position="114"/>
    </location>
</feature>
<evidence type="ECO:0000313" key="6">
    <source>
        <dbReference type="EMBL" id="KAK3221194.1"/>
    </source>
</evidence>
<dbReference type="GO" id="GO:0003743">
    <property type="term" value="F:translation initiation factor activity"/>
    <property type="evidence" value="ECO:0007669"/>
    <property type="project" value="UniProtKB-KW"/>
</dbReference>
<dbReference type="PANTHER" id="PTHR13937:SF0">
    <property type="entry name" value="EUKARYOTIC TRANSLATION INITIATION FACTOR 3 SUBUNIT C-RELATED"/>
    <property type="match status" value="1"/>
</dbReference>
<gene>
    <name evidence="6" type="ORF">Dsin_008219</name>
</gene>
<dbReference type="EMBL" id="JANJYJ010000003">
    <property type="protein sequence ID" value="KAK3221194.1"/>
    <property type="molecule type" value="Genomic_DNA"/>
</dbReference>
<protein>
    <recommendedName>
        <fullName evidence="5">Eukaryotic translation initiation factor 3 subunit C N-terminal domain-containing protein</fullName>
    </recommendedName>
</protein>
<dbReference type="InterPro" id="IPR027516">
    <property type="entry name" value="EIF3C"/>
</dbReference>
<keyword evidence="2" id="KW-0396">Initiation factor</keyword>
<keyword evidence="1" id="KW-0963">Cytoplasm</keyword>
<keyword evidence="3" id="KW-0648">Protein biosynthesis</keyword>
<keyword evidence="7" id="KW-1185">Reference proteome</keyword>
<comment type="caution">
    <text evidence="6">The sequence shown here is derived from an EMBL/GenBank/DDBJ whole genome shotgun (WGS) entry which is preliminary data.</text>
</comment>
<evidence type="ECO:0000256" key="2">
    <source>
        <dbReference type="ARBA" id="ARBA00022540"/>
    </source>
</evidence>
<evidence type="ECO:0000256" key="3">
    <source>
        <dbReference type="ARBA" id="ARBA00022917"/>
    </source>
</evidence>
<dbReference type="GO" id="GO:0005852">
    <property type="term" value="C:eukaryotic translation initiation factor 3 complex"/>
    <property type="evidence" value="ECO:0007669"/>
    <property type="project" value="InterPro"/>
</dbReference>
<dbReference type="AlphaFoldDB" id="A0AAE0APE4"/>
<organism evidence="6 7">
    <name type="scientific">Dipteronia sinensis</name>
    <dbReference type="NCBI Taxonomy" id="43782"/>
    <lineage>
        <taxon>Eukaryota</taxon>
        <taxon>Viridiplantae</taxon>
        <taxon>Streptophyta</taxon>
        <taxon>Embryophyta</taxon>
        <taxon>Tracheophyta</taxon>
        <taxon>Spermatophyta</taxon>
        <taxon>Magnoliopsida</taxon>
        <taxon>eudicotyledons</taxon>
        <taxon>Gunneridae</taxon>
        <taxon>Pentapetalae</taxon>
        <taxon>rosids</taxon>
        <taxon>malvids</taxon>
        <taxon>Sapindales</taxon>
        <taxon>Sapindaceae</taxon>
        <taxon>Hippocastanoideae</taxon>
        <taxon>Acereae</taxon>
        <taxon>Dipteronia</taxon>
    </lineage>
</organism>
<dbReference type="GO" id="GO:0003723">
    <property type="term" value="F:RNA binding"/>
    <property type="evidence" value="ECO:0007669"/>
    <property type="project" value="InterPro"/>
</dbReference>
<proteinExistence type="predicted"/>
<dbReference type="InterPro" id="IPR008905">
    <property type="entry name" value="EIF3C_N_dom"/>
</dbReference>